<evidence type="ECO:0000313" key="3">
    <source>
        <dbReference type="Proteomes" id="UP000188268"/>
    </source>
</evidence>
<dbReference type="Gramene" id="OMO69395">
    <property type="protein sequence ID" value="OMO69395"/>
    <property type="gene ID" value="CCACVL1_19530"/>
</dbReference>
<accession>A0A1R3HGG7</accession>
<organism evidence="2 3">
    <name type="scientific">Corchorus capsularis</name>
    <name type="common">Jute</name>
    <dbReference type="NCBI Taxonomy" id="210143"/>
    <lineage>
        <taxon>Eukaryota</taxon>
        <taxon>Viridiplantae</taxon>
        <taxon>Streptophyta</taxon>
        <taxon>Embryophyta</taxon>
        <taxon>Tracheophyta</taxon>
        <taxon>Spermatophyta</taxon>
        <taxon>Magnoliopsida</taxon>
        <taxon>eudicotyledons</taxon>
        <taxon>Gunneridae</taxon>
        <taxon>Pentapetalae</taxon>
        <taxon>rosids</taxon>
        <taxon>malvids</taxon>
        <taxon>Malvales</taxon>
        <taxon>Malvaceae</taxon>
        <taxon>Grewioideae</taxon>
        <taxon>Apeibeae</taxon>
        <taxon>Corchorus</taxon>
    </lineage>
</organism>
<name>A0A1R3HGG7_COCAP</name>
<comment type="caution">
    <text evidence="2">The sequence shown here is derived from an EMBL/GenBank/DDBJ whole genome shotgun (WGS) entry which is preliminary data.</text>
</comment>
<keyword evidence="3" id="KW-1185">Reference proteome</keyword>
<dbReference type="AlphaFoldDB" id="A0A1R3HGG7"/>
<dbReference type="OrthoDB" id="10616469at2759"/>
<dbReference type="EMBL" id="AWWV01012026">
    <property type="protein sequence ID" value="OMO69395.1"/>
    <property type="molecule type" value="Genomic_DNA"/>
</dbReference>
<evidence type="ECO:0000313" key="2">
    <source>
        <dbReference type="EMBL" id="OMO69395.1"/>
    </source>
</evidence>
<protein>
    <submittedName>
        <fullName evidence="2">Uncharacterized protein</fullName>
    </submittedName>
</protein>
<evidence type="ECO:0000256" key="1">
    <source>
        <dbReference type="SAM" id="MobiDB-lite"/>
    </source>
</evidence>
<reference evidence="2 3" key="1">
    <citation type="submission" date="2013-09" db="EMBL/GenBank/DDBJ databases">
        <title>Corchorus capsularis genome sequencing.</title>
        <authorList>
            <person name="Alam M."/>
            <person name="Haque M.S."/>
            <person name="Islam M.S."/>
            <person name="Emdad E.M."/>
            <person name="Islam M.M."/>
            <person name="Ahmed B."/>
            <person name="Halim A."/>
            <person name="Hossen Q.M.M."/>
            <person name="Hossain M.Z."/>
            <person name="Ahmed R."/>
            <person name="Khan M.M."/>
            <person name="Islam R."/>
            <person name="Rashid M.M."/>
            <person name="Khan S.A."/>
            <person name="Rahman M.S."/>
            <person name="Alam M."/>
        </authorList>
    </citation>
    <scope>NUCLEOTIDE SEQUENCE [LARGE SCALE GENOMIC DNA]</scope>
    <source>
        <strain evidence="3">cv. CVL-1</strain>
        <tissue evidence="2">Whole seedling</tissue>
    </source>
</reference>
<proteinExistence type="predicted"/>
<feature type="region of interest" description="Disordered" evidence="1">
    <location>
        <begin position="1"/>
        <end position="26"/>
    </location>
</feature>
<dbReference type="Proteomes" id="UP000188268">
    <property type="component" value="Unassembled WGS sequence"/>
</dbReference>
<sequence>MRETLSVSEKGKGRGGGAYGWKRDSSPEKRSIQLRFSLNTKKKRHGWIFIPKLSDENYPLLQLAFNSASLRFQETQQPSKPKIFKISTLFIAAYDYEEKAVRHQGLASIMQQNQYIHKVKDQVFLFCGIPLSVKDVVNEFFQRLTGAALTI</sequence>
<gene>
    <name evidence="2" type="ORF">CCACVL1_19530</name>
</gene>